<evidence type="ECO:0000313" key="1">
    <source>
        <dbReference type="EMBL" id="GBO19493.1"/>
    </source>
</evidence>
<sequence>MSNKSTVGGFLCVLFKEQRHCCAWGPNFGHSFIPATAFALNILYGSGQKGLLWSHWKTFLGWPRKPLIYWTSCARHDRYVLRWRKHRLHRRRKNCDFDRGDCYLQYRSKKPSRLSINRDRIIWVAYYPGRPPPPKKGSADFGRWNVWEDRILLNPSYCIGLAQPTLSPARLQLDCSENVDEEAVEHWINKDSTLECCEVLSDDDIVSVVQKKQGISKNVLKVTRKIL</sequence>
<dbReference type="Proteomes" id="UP000499080">
    <property type="component" value="Unassembled WGS sequence"/>
</dbReference>
<protein>
    <submittedName>
        <fullName evidence="1">Uncharacterized protein</fullName>
    </submittedName>
</protein>
<dbReference type="AlphaFoldDB" id="A0A4Y2V2N0"/>
<reference evidence="1 2" key="1">
    <citation type="journal article" date="2019" name="Sci. Rep.">
        <title>Orb-weaving spider Araneus ventricosus genome elucidates the spidroin gene catalogue.</title>
        <authorList>
            <person name="Kono N."/>
            <person name="Nakamura H."/>
            <person name="Ohtoshi R."/>
            <person name="Moran D.A.P."/>
            <person name="Shinohara A."/>
            <person name="Yoshida Y."/>
            <person name="Fujiwara M."/>
            <person name="Mori M."/>
            <person name="Tomita M."/>
            <person name="Arakawa K."/>
        </authorList>
    </citation>
    <scope>NUCLEOTIDE SEQUENCE [LARGE SCALE GENOMIC DNA]</scope>
</reference>
<proteinExistence type="predicted"/>
<gene>
    <name evidence="1" type="ORF">AVEN_97765_1</name>
</gene>
<accession>A0A4Y2V2N0</accession>
<evidence type="ECO:0000313" key="2">
    <source>
        <dbReference type="Proteomes" id="UP000499080"/>
    </source>
</evidence>
<organism evidence="1 2">
    <name type="scientific">Araneus ventricosus</name>
    <name type="common">Orbweaver spider</name>
    <name type="synonym">Epeira ventricosa</name>
    <dbReference type="NCBI Taxonomy" id="182803"/>
    <lineage>
        <taxon>Eukaryota</taxon>
        <taxon>Metazoa</taxon>
        <taxon>Ecdysozoa</taxon>
        <taxon>Arthropoda</taxon>
        <taxon>Chelicerata</taxon>
        <taxon>Arachnida</taxon>
        <taxon>Araneae</taxon>
        <taxon>Araneomorphae</taxon>
        <taxon>Entelegynae</taxon>
        <taxon>Araneoidea</taxon>
        <taxon>Araneidae</taxon>
        <taxon>Araneus</taxon>
    </lineage>
</organism>
<comment type="caution">
    <text evidence="1">The sequence shown here is derived from an EMBL/GenBank/DDBJ whole genome shotgun (WGS) entry which is preliminary data.</text>
</comment>
<dbReference type="EMBL" id="BGPR01042975">
    <property type="protein sequence ID" value="GBO19493.1"/>
    <property type="molecule type" value="Genomic_DNA"/>
</dbReference>
<name>A0A4Y2V2N0_ARAVE</name>
<keyword evidence="2" id="KW-1185">Reference proteome</keyword>